<dbReference type="RefSeq" id="XP_067066342.1">
    <property type="nucleotide sequence ID" value="XM_067210241.1"/>
</dbReference>
<dbReference type="EMBL" id="JAFHLR010000001">
    <property type="protein sequence ID" value="KAG5488295.1"/>
    <property type="molecule type" value="Genomic_DNA"/>
</dbReference>
<evidence type="ECO:0000313" key="2">
    <source>
        <dbReference type="EMBL" id="KAG5488295.1"/>
    </source>
</evidence>
<reference evidence="3" key="2">
    <citation type="journal article" date="2021" name="Sci. Data">
        <title>Chromosome-scale genome sequencing, assembly and annotation of six genomes from subfamily Leishmaniinae.</title>
        <authorList>
            <person name="Almutairi H."/>
            <person name="Urbaniak M.D."/>
            <person name="Bates M.D."/>
            <person name="Jariyapan N."/>
            <person name="Kwakye-Nuako G."/>
            <person name="Thomaz Soccol V."/>
            <person name="Al-Salem W.S."/>
            <person name="Dillon R.J."/>
            <person name="Bates P.A."/>
            <person name="Gatherer D."/>
        </authorList>
    </citation>
    <scope>NUCLEOTIDE SEQUENCE [LARGE SCALE GENOMIC DNA]</scope>
</reference>
<evidence type="ECO:0000256" key="1">
    <source>
        <dbReference type="SAM" id="MobiDB-lite"/>
    </source>
</evidence>
<protein>
    <submittedName>
        <fullName evidence="2">Uncharacterized protein</fullName>
    </submittedName>
</protein>
<keyword evidence="3" id="KW-1185">Reference proteome</keyword>
<accession>A0A836HQ28</accession>
<feature type="region of interest" description="Disordered" evidence="1">
    <location>
        <begin position="38"/>
        <end position="86"/>
    </location>
</feature>
<name>A0A836HQ28_9TRYP</name>
<feature type="compositionally biased region" description="Low complexity" evidence="1">
    <location>
        <begin position="44"/>
        <end position="54"/>
    </location>
</feature>
<gene>
    <name evidence="2" type="ORF">LSCM4_08373</name>
</gene>
<reference evidence="3" key="1">
    <citation type="journal article" date="2021" name="Microbiol. Resour. Announc.">
        <title>LGAAP: Leishmaniinae Genome Assembly and Annotation Pipeline.</title>
        <authorList>
            <person name="Almutairi H."/>
            <person name="Urbaniak M.D."/>
            <person name="Bates M.D."/>
            <person name="Jariyapan N."/>
            <person name="Kwakye-Nuako G."/>
            <person name="Thomaz-Soccol V."/>
            <person name="Al-Salem W.S."/>
            <person name="Dillon R.J."/>
            <person name="Bates P.A."/>
            <person name="Gatherer D."/>
        </authorList>
    </citation>
    <scope>NUCLEOTIDE SEQUENCE [LARGE SCALE GENOMIC DNA]</scope>
</reference>
<proteinExistence type="predicted"/>
<organism evidence="2 3">
    <name type="scientific">Leishmania orientalis</name>
    <dbReference type="NCBI Taxonomy" id="2249476"/>
    <lineage>
        <taxon>Eukaryota</taxon>
        <taxon>Discoba</taxon>
        <taxon>Euglenozoa</taxon>
        <taxon>Kinetoplastea</taxon>
        <taxon>Metakinetoplastina</taxon>
        <taxon>Trypanosomatida</taxon>
        <taxon>Trypanosomatidae</taxon>
        <taxon>Leishmaniinae</taxon>
        <taxon>Leishmania</taxon>
    </lineage>
</organism>
<dbReference type="Proteomes" id="UP000674143">
    <property type="component" value="Unassembled WGS sequence"/>
</dbReference>
<sequence>MSIPIKVFRCGPAHPDRAMCELKISAFVEESVKQQRPSACVPHSSSLPSLPAASNSDRDDAPAKEHNAVDDRGTERRRDKWDGRPLNLEDTEQGLDVFQLKAIMRLPDPYRHRGSWRNGSPPCGLPGPVVLWLLVLFSSCCCCSIASATCRRYWMPTPSAHSSLIRHGITTPSRYSNLSPSAGAGASSLRNTSAVLCIVATPALSSGARAAAWNGASTLALRDPAGHEKQLPIHHAGLPRRRGGPAR</sequence>
<dbReference type="KEGG" id="loi:92364175"/>
<evidence type="ECO:0000313" key="3">
    <source>
        <dbReference type="Proteomes" id="UP000674143"/>
    </source>
</evidence>
<dbReference type="AlphaFoldDB" id="A0A836HQ28"/>
<feature type="compositionally biased region" description="Basic and acidic residues" evidence="1">
    <location>
        <begin position="56"/>
        <end position="83"/>
    </location>
</feature>
<dbReference type="GeneID" id="92364175"/>
<comment type="caution">
    <text evidence="2">The sequence shown here is derived from an EMBL/GenBank/DDBJ whole genome shotgun (WGS) entry which is preliminary data.</text>
</comment>